<keyword evidence="4" id="KW-1185">Reference proteome</keyword>
<dbReference type="PIRSF" id="PIRSF005348">
    <property type="entry name" value="YxkH"/>
    <property type="match status" value="1"/>
</dbReference>
<feature type="transmembrane region" description="Helical" evidence="2">
    <location>
        <begin position="126"/>
        <end position="148"/>
    </location>
</feature>
<dbReference type="GO" id="GO:0015293">
    <property type="term" value="F:symporter activity"/>
    <property type="evidence" value="ECO:0007669"/>
    <property type="project" value="UniProtKB-UniRule"/>
</dbReference>
<dbReference type="Proteomes" id="UP000004160">
    <property type="component" value="Unassembled WGS sequence"/>
</dbReference>
<feature type="transmembrane region" description="Helical" evidence="2">
    <location>
        <begin position="346"/>
        <end position="370"/>
    </location>
</feature>
<dbReference type="GO" id="GO:0005886">
    <property type="term" value="C:plasma membrane"/>
    <property type="evidence" value="ECO:0007669"/>
    <property type="project" value="UniProtKB-UniRule"/>
</dbReference>
<keyword evidence="2" id="KW-0812">Transmembrane</keyword>
<keyword evidence="2" id="KW-1133">Transmembrane helix</keyword>
<dbReference type="PANTHER" id="PTHR40033">
    <property type="entry name" value="NA(+)-MALATE SYMPORTER"/>
    <property type="match status" value="1"/>
</dbReference>
<comment type="similarity">
    <text evidence="1">Belongs to the 2-hydroxycarboxylate transporter (2-HCT) (TC 2.A.24) family.</text>
</comment>
<dbReference type="Pfam" id="PF03390">
    <property type="entry name" value="2HCT"/>
    <property type="match status" value="1"/>
</dbReference>
<comment type="caution">
    <text evidence="3">The sequence shown here is derived from an EMBL/GenBank/DDBJ whole genome shotgun (WGS) entry which is preliminary data.</text>
</comment>
<protein>
    <submittedName>
        <fullName evidence="3">Citrate carrier protein, CCS family</fullName>
    </submittedName>
</protein>
<accession>F7L1M1</accession>
<reference evidence="3" key="1">
    <citation type="submission" date="2011-05" db="EMBL/GenBank/DDBJ databases">
        <title>The Genome Sequence of Fusobacterium sp. 11_3_2.</title>
        <authorList>
            <consortium name="The Broad Institute Genome Sequencing Platform"/>
            <person name="Earl A."/>
            <person name="Ward D."/>
            <person name="Feldgarden M."/>
            <person name="Gevers D."/>
            <person name="Sibley C.D."/>
            <person name="White A.P."/>
            <person name="Crowley S."/>
            <person name="Surette M."/>
            <person name="Strauss J.C."/>
            <person name="Ambrose C.E."/>
            <person name="Allen-Vercoe E."/>
            <person name="Young S.K."/>
            <person name="Zeng Q."/>
            <person name="Gargeya S."/>
            <person name="Fitzgerald M."/>
            <person name="Haas B."/>
            <person name="Abouelleil A."/>
            <person name="Alvarado L."/>
            <person name="Arachchi H.M."/>
            <person name="Berlin A."/>
            <person name="Brown A."/>
            <person name="Chapman S.B."/>
            <person name="Chen Z."/>
            <person name="Dunbar C."/>
            <person name="Freedman E."/>
            <person name="Gearin G."/>
            <person name="Gellesch M."/>
            <person name="Goldberg J."/>
            <person name="Griggs A."/>
            <person name="Gujja S."/>
            <person name="Heiman D."/>
            <person name="Howarth C."/>
            <person name="Larson L."/>
            <person name="Lui A."/>
            <person name="MacDonald P.J.P."/>
            <person name="Mehta T."/>
            <person name="Montmayeur A."/>
            <person name="Murphy C."/>
            <person name="Neiman D."/>
            <person name="Pearson M."/>
            <person name="Priest M."/>
            <person name="Roberts A."/>
            <person name="Saif S."/>
            <person name="Shea T."/>
            <person name="Shenoy N."/>
            <person name="Sisk P."/>
            <person name="Stolte C."/>
            <person name="Sykes S."/>
            <person name="Wortman J."/>
            <person name="Nusbaum C."/>
            <person name="Birren B."/>
        </authorList>
    </citation>
    <scope>NUCLEOTIDE SEQUENCE [LARGE SCALE GENOMIC DNA]</scope>
    <source>
        <strain evidence="3">11_3_2</strain>
    </source>
</reference>
<dbReference type="InterPro" id="IPR004679">
    <property type="entry name" value="2-OHcarboxylate_transport"/>
</dbReference>
<feature type="transmembrane region" description="Helical" evidence="2">
    <location>
        <begin position="192"/>
        <end position="216"/>
    </location>
</feature>
<feature type="transmembrane region" description="Helical" evidence="2">
    <location>
        <begin position="61"/>
        <end position="82"/>
    </location>
</feature>
<dbReference type="AlphaFoldDB" id="F7L1M1"/>
<feature type="transmembrane region" description="Helical" evidence="2">
    <location>
        <begin position="160"/>
        <end position="180"/>
    </location>
</feature>
<feature type="transmembrane region" description="Helical" evidence="2">
    <location>
        <begin position="276"/>
        <end position="296"/>
    </location>
</feature>
<gene>
    <name evidence="3" type="ORF">HMPREF0401_01743</name>
</gene>
<organism evidence="3 4">
    <name type="scientific">Fusobacterium animalis 11_3_2</name>
    <dbReference type="NCBI Taxonomy" id="457403"/>
    <lineage>
        <taxon>Bacteria</taxon>
        <taxon>Fusobacteriati</taxon>
        <taxon>Fusobacteriota</taxon>
        <taxon>Fusobacteriia</taxon>
        <taxon>Fusobacteriales</taxon>
        <taxon>Fusobacteriaceae</taxon>
        <taxon>Fusobacterium</taxon>
    </lineage>
</organism>
<sequence length="429" mass="45992">MKKIKFYGMELHIFFFFVTVIIISAWTNLIPNQIIGGIAVLFTLGIILGEIGEKIPIWNSYCGGGAILTFVVCGLLTSYNILPESVKEISAGWMNGYGILNLFICFLVVGSILGLDRKLLLKSSTLFIPTMLASILGAAIFGIIGGIFFKKNLIEILTAYVLPIMGGGAGAGAIPMAKVYNEVTGLDASSYLSFALAILAVGNIVAVIFAVILNVIGNIFPKFTGKGELVKSGKNIEVEEKINNNISMDDIAASIFLTAGFYIFSLFFAKKILPKVFGVVIPEFAYLIIFATLANVFKLIPENLKTALQKCQQFCASKLIWVQMAGCGITLINFDEMLSVLSLENLIIVVLIVIGCCIGSGLFGWIIGFYPIESAITGGLCMANMGGAGDLAVLGAAKRMELMSYAQISSRIGGAIVLLIGSLIFQFLI</sequence>
<keyword evidence="1 2" id="KW-0472">Membrane</keyword>
<evidence type="ECO:0000313" key="4">
    <source>
        <dbReference type="Proteomes" id="UP000004160"/>
    </source>
</evidence>
<dbReference type="RefSeq" id="WP_008693832.1">
    <property type="nucleotide sequence ID" value="NZ_GL945393.1"/>
</dbReference>
<evidence type="ECO:0000256" key="2">
    <source>
        <dbReference type="SAM" id="Phobius"/>
    </source>
</evidence>
<keyword evidence="1" id="KW-0813">Transport</keyword>
<feature type="transmembrane region" description="Helical" evidence="2">
    <location>
        <begin position="94"/>
        <end position="114"/>
    </location>
</feature>
<feature type="transmembrane region" description="Helical" evidence="2">
    <location>
        <begin position="7"/>
        <end position="26"/>
    </location>
</feature>
<feature type="transmembrane region" description="Helical" evidence="2">
    <location>
        <begin position="251"/>
        <end position="269"/>
    </location>
</feature>
<dbReference type="HOGENOM" id="CLU_041211_0_1_0"/>
<name>F7L1M1_9FUSO</name>
<dbReference type="GO" id="GO:0008514">
    <property type="term" value="F:organic anion transmembrane transporter activity"/>
    <property type="evidence" value="ECO:0007669"/>
    <property type="project" value="InterPro"/>
</dbReference>
<feature type="transmembrane region" description="Helical" evidence="2">
    <location>
        <begin position="316"/>
        <end position="334"/>
    </location>
</feature>
<keyword evidence="1" id="KW-0769">Symport</keyword>
<evidence type="ECO:0000256" key="1">
    <source>
        <dbReference type="PIRNR" id="PIRNR005348"/>
    </source>
</evidence>
<evidence type="ECO:0000313" key="3">
    <source>
        <dbReference type="EMBL" id="EGN66606.1"/>
    </source>
</evidence>
<dbReference type="PANTHER" id="PTHR40033:SF1">
    <property type="entry name" value="CITRATE-SODIUM SYMPORTER"/>
    <property type="match status" value="1"/>
</dbReference>
<dbReference type="EMBL" id="ACUO01000023">
    <property type="protein sequence ID" value="EGN66606.1"/>
    <property type="molecule type" value="Genomic_DNA"/>
</dbReference>
<dbReference type="PATRIC" id="fig|457403.8.peg.1768"/>
<proteinExistence type="inferred from homology"/>
<feature type="transmembrane region" description="Helical" evidence="2">
    <location>
        <begin position="408"/>
        <end position="428"/>
    </location>
</feature>